<keyword evidence="10 12" id="KW-0472">Membrane</keyword>
<dbReference type="InterPro" id="IPR036942">
    <property type="entry name" value="Beta-barrel_TonB_sf"/>
</dbReference>
<dbReference type="InterPro" id="IPR037066">
    <property type="entry name" value="Plug_dom_sf"/>
</dbReference>
<evidence type="ECO:0000256" key="14">
    <source>
        <dbReference type="SAM" id="MobiDB-lite"/>
    </source>
</evidence>
<dbReference type="PANTHER" id="PTHR32552:SF68">
    <property type="entry name" value="FERRICHROME OUTER MEMBRANE TRANSPORTER_PHAGE RECEPTOR"/>
    <property type="match status" value="1"/>
</dbReference>
<dbReference type="GO" id="GO:0009279">
    <property type="term" value="C:cell outer membrane"/>
    <property type="evidence" value="ECO:0007669"/>
    <property type="project" value="UniProtKB-SubCell"/>
</dbReference>
<dbReference type="PROSITE" id="PS52016">
    <property type="entry name" value="TONB_DEPENDENT_REC_3"/>
    <property type="match status" value="1"/>
</dbReference>
<dbReference type="Pfam" id="PF07715">
    <property type="entry name" value="Plug"/>
    <property type="match status" value="1"/>
</dbReference>
<proteinExistence type="inferred from homology"/>
<feature type="region of interest" description="Disordered" evidence="14">
    <location>
        <begin position="534"/>
        <end position="554"/>
    </location>
</feature>
<dbReference type="EMBL" id="SDHX01000001">
    <property type="protein sequence ID" value="RXK54531.1"/>
    <property type="molecule type" value="Genomic_DNA"/>
</dbReference>
<dbReference type="Gene3D" id="2.170.130.10">
    <property type="entry name" value="TonB-dependent receptor, plug domain"/>
    <property type="match status" value="1"/>
</dbReference>
<evidence type="ECO:0000256" key="13">
    <source>
        <dbReference type="RuleBase" id="RU003357"/>
    </source>
</evidence>
<comment type="similarity">
    <text evidence="12 13">Belongs to the TonB-dependent receptor family.</text>
</comment>
<protein>
    <submittedName>
        <fullName evidence="17">Uncharacterized protein</fullName>
    </submittedName>
</protein>
<keyword evidence="6" id="KW-0732">Signal</keyword>
<evidence type="ECO:0000259" key="16">
    <source>
        <dbReference type="Pfam" id="PF07715"/>
    </source>
</evidence>
<keyword evidence="11 12" id="KW-0998">Cell outer membrane</keyword>
<name>A0A4Q1C6W2_9BACT</name>
<sequence>MARPPVPTKAKRFLLMGEGKAQAGGTAATAQAAVSRTVGESAIKAWLIRITPLRPTKARLTKQETNNYQLLHLPRNPMKTSPCLTARRALAALTVGLAASVAPAQTASTADTPAPADDKVVVLDTFQVTTTRDRGYLAGNSVSATRIDTPIKDLPFSISAFTEQFIEDIGALELLDVVNFAPGVTSGAKEFTQGNNRYSIRGFDGDVTPQRNGFVGNRYVDSGNIARVEVVKGPASLLYGQITPGGTVNYITKRATDRNFVKIKTQVGTDDFFRTDLDVNRTFADGKVSARFIGAYENLLAWADPSGGDAHLLAGSIVIKPVDAVSLTIDLESYTKNQTPLIGMKPNLQVAGFNSATAANYPVLTDRARAQAYIDAGNLNLGFLGFAPLPADFNYPSNNDYRISWFDSANAELNVRLGDNWRARANVGWSKFRISNKLTGLAEFTVTPAAGYLATAGKNRFTFRDELAADPRAVLTDPSKTASALLTRRKRLEQSMGDSRAYQAEVTGLIEAGSVKFRPLFGAYLNKIGSGSFRRETATTPPSTTPNSATTGLQHFQPWNYNDPSTWDRTSDYDLALIPNINSFNDAEGEESAYYALLNTSLLEDRLILVGGARYNKTWTVNTNYLRTVVPPLGDPVVGDKFEASETTPQFGAGFKVRRDLLLFASYSESFFIEDRSLTAWNPAYNPALPTSSTNAVTVTTPAKPTTGSGYEFGLKTDFLEGRVSSTLSWFHLERKDRVLRFRQTAPDGSFPTLTSQGTVDQSEGFEFEVTWSPRNNWQIFATLSLMDIKTIKAEFAANPVYSGSTDAAAQAAYLAAYNEAKGLILNAVPEGSAETLATLWTRYTFTDGPLKNVWLGGGFVHTGDKAQRTANPTLFLEADTIFDATIGYDWKAAGASWSATLAWKNIADTEYFNANQSRGNPGRVMLSLSSKF</sequence>
<dbReference type="GO" id="GO:0015344">
    <property type="term" value="F:siderophore uptake transmembrane transporter activity"/>
    <property type="evidence" value="ECO:0007669"/>
    <property type="project" value="TreeGrafter"/>
</dbReference>
<dbReference type="InterPro" id="IPR000531">
    <property type="entry name" value="Beta-barrel_TonB"/>
</dbReference>
<evidence type="ECO:0000256" key="5">
    <source>
        <dbReference type="ARBA" id="ARBA00022692"/>
    </source>
</evidence>
<evidence type="ECO:0000256" key="3">
    <source>
        <dbReference type="ARBA" id="ARBA00022452"/>
    </source>
</evidence>
<dbReference type="AlphaFoldDB" id="A0A4Q1C6W2"/>
<keyword evidence="8" id="KW-0406">Ion transport</keyword>
<keyword evidence="18" id="KW-1185">Reference proteome</keyword>
<gene>
    <name evidence="17" type="ORF">ESB00_01120</name>
</gene>
<keyword evidence="5 12" id="KW-0812">Transmembrane</keyword>
<evidence type="ECO:0000256" key="9">
    <source>
        <dbReference type="ARBA" id="ARBA00023077"/>
    </source>
</evidence>
<evidence type="ECO:0000256" key="10">
    <source>
        <dbReference type="ARBA" id="ARBA00023136"/>
    </source>
</evidence>
<comment type="caution">
    <text evidence="17">The sequence shown here is derived from an EMBL/GenBank/DDBJ whole genome shotgun (WGS) entry which is preliminary data.</text>
</comment>
<evidence type="ECO:0000256" key="7">
    <source>
        <dbReference type="ARBA" id="ARBA00023004"/>
    </source>
</evidence>
<dbReference type="Pfam" id="PF00593">
    <property type="entry name" value="TonB_dep_Rec_b-barrel"/>
    <property type="match status" value="1"/>
</dbReference>
<feature type="domain" description="TonB-dependent receptor-like beta-barrel" evidence="15">
    <location>
        <begin position="366"/>
        <end position="906"/>
    </location>
</feature>
<accession>A0A4Q1C6W2</accession>
<dbReference type="InterPro" id="IPR012910">
    <property type="entry name" value="Plug_dom"/>
</dbReference>
<reference evidence="17 18" key="1">
    <citation type="submission" date="2019-01" db="EMBL/GenBank/DDBJ databases">
        <title>Lacunisphaera sp. strain TWA-58.</title>
        <authorList>
            <person name="Chen W.-M."/>
        </authorList>
    </citation>
    <scope>NUCLEOTIDE SEQUENCE [LARGE SCALE GENOMIC DNA]</scope>
    <source>
        <strain evidence="17 18">TWA-58</strain>
    </source>
</reference>
<feature type="domain" description="TonB-dependent receptor plug" evidence="16">
    <location>
        <begin position="151"/>
        <end position="247"/>
    </location>
</feature>
<evidence type="ECO:0000313" key="18">
    <source>
        <dbReference type="Proteomes" id="UP000290218"/>
    </source>
</evidence>
<feature type="compositionally biased region" description="Low complexity" evidence="14">
    <location>
        <begin position="538"/>
        <end position="551"/>
    </location>
</feature>
<dbReference type="SUPFAM" id="SSF56935">
    <property type="entry name" value="Porins"/>
    <property type="match status" value="1"/>
</dbReference>
<dbReference type="Gene3D" id="2.40.170.20">
    <property type="entry name" value="TonB-dependent receptor, beta-barrel domain"/>
    <property type="match status" value="1"/>
</dbReference>
<evidence type="ECO:0000259" key="15">
    <source>
        <dbReference type="Pfam" id="PF00593"/>
    </source>
</evidence>
<evidence type="ECO:0000256" key="12">
    <source>
        <dbReference type="PROSITE-ProRule" id="PRU01360"/>
    </source>
</evidence>
<evidence type="ECO:0000256" key="4">
    <source>
        <dbReference type="ARBA" id="ARBA00022496"/>
    </source>
</evidence>
<evidence type="ECO:0000256" key="8">
    <source>
        <dbReference type="ARBA" id="ARBA00023065"/>
    </source>
</evidence>
<evidence type="ECO:0000313" key="17">
    <source>
        <dbReference type="EMBL" id="RXK54531.1"/>
    </source>
</evidence>
<keyword evidence="3 12" id="KW-1134">Transmembrane beta strand</keyword>
<evidence type="ECO:0000256" key="2">
    <source>
        <dbReference type="ARBA" id="ARBA00022448"/>
    </source>
</evidence>
<organism evidence="17 18">
    <name type="scientific">Oleiharenicola lentus</name>
    <dbReference type="NCBI Taxonomy" id="2508720"/>
    <lineage>
        <taxon>Bacteria</taxon>
        <taxon>Pseudomonadati</taxon>
        <taxon>Verrucomicrobiota</taxon>
        <taxon>Opitutia</taxon>
        <taxon>Opitutales</taxon>
        <taxon>Opitutaceae</taxon>
        <taxon>Oleiharenicola</taxon>
    </lineage>
</organism>
<keyword evidence="4" id="KW-0410">Iron transport</keyword>
<keyword evidence="7" id="KW-0408">Iron</keyword>
<keyword evidence="9 13" id="KW-0798">TonB box</keyword>
<dbReference type="OrthoDB" id="9760333at2"/>
<dbReference type="PANTHER" id="PTHR32552">
    <property type="entry name" value="FERRICHROME IRON RECEPTOR-RELATED"/>
    <property type="match status" value="1"/>
</dbReference>
<evidence type="ECO:0000256" key="1">
    <source>
        <dbReference type="ARBA" id="ARBA00004571"/>
    </source>
</evidence>
<comment type="subcellular location">
    <subcellularLocation>
        <location evidence="1 12">Cell outer membrane</location>
        <topology evidence="1 12">Multi-pass membrane protein</topology>
    </subcellularLocation>
</comment>
<dbReference type="InterPro" id="IPR039426">
    <property type="entry name" value="TonB-dep_rcpt-like"/>
</dbReference>
<evidence type="ECO:0000256" key="6">
    <source>
        <dbReference type="ARBA" id="ARBA00022729"/>
    </source>
</evidence>
<keyword evidence="2 12" id="KW-0813">Transport</keyword>
<dbReference type="Proteomes" id="UP000290218">
    <property type="component" value="Unassembled WGS sequence"/>
</dbReference>
<evidence type="ECO:0000256" key="11">
    <source>
        <dbReference type="ARBA" id="ARBA00023237"/>
    </source>
</evidence>